<feature type="compositionally biased region" description="Low complexity" evidence="1">
    <location>
        <begin position="484"/>
        <end position="498"/>
    </location>
</feature>
<reference evidence="3 4" key="1">
    <citation type="journal article" date="2015" name="Genome Biol. Evol.">
        <title>Comparative Genomics of a Bacterivorous Green Alga Reveals Evolutionary Causalities and Consequences of Phago-Mixotrophic Mode of Nutrition.</title>
        <authorList>
            <person name="Burns J.A."/>
            <person name="Paasch A."/>
            <person name="Narechania A."/>
            <person name="Kim E."/>
        </authorList>
    </citation>
    <scope>NUCLEOTIDE SEQUENCE [LARGE SCALE GENOMIC DNA]</scope>
    <source>
        <strain evidence="3 4">PLY_AMNH</strain>
    </source>
</reference>
<dbReference type="Proteomes" id="UP001190700">
    <property type="component" value="Unassembled WGS sequence"/>
</dbReference>
<accession>A0AAE0BK80</accession>
<dbReference type="AlphaFoldDB" id="A0AAE0BK80"/>
<feature type="domain" description="DUF1995" evidence="2">
    <location>
        <begin position="15"/>
        <end position="239"/>
    </location>
</feature>
<gene>
    <name evidence="3" type="ORF">CYMTET_52489</name>
</gene>
<dbReference type="InterPro" id="IPR053021">
    <property type="entry name" value="Chloroplast_ADK"/>
</dbReference>
<feature type="compositionally biased region" description="Basic and acidic residues" evidence="1">
    <location>
        <begin position="499"/>
        <end position="509"/>
    </location>
</feature>
<protein>
    <recommendedName>
        <fullName evidence="2">DUF1995 domain-containing protein</fullName>
    </recommendedName>
</protein>
<keyword evidence="4" id="KW-1185">Reference proteome</keyword>
<dbReference type="PANTHER" id="PTHR35509:SF5">
    <property type="entry name" value="SAP DOMAIN-CONTAINING PROTEIN"/>
    <property type="match status" value="1"/>
</dbReference>
<dbReference type="PANTHER" id="PTHR35509">
    <property type="entry name" value="DOMAIN PROTEIN, PUTATIVE (DUF1995)-RELATED"/>
    <property type="match status" value="1"/>
</dbReference>
<evidence type="ECO:0000313" key="3">
    <source>
        <dbReference type="EMBL" id="KAK3237438.1"/>
    </source>
</evidence>
<evidence type="ECO:0000256" key="1">
    <source>
        <dbReference type="SAM" id="MobiDB-lite"/>
    </source>
</evidence>
<sequence length="737" mass="77936">MILSCCCGDEIIPLPESANAVALQAADSIQRAIDDGLTRQTIKCLLPVTQKGQYDFTATNPKNRMPATMMDEYTAARALAVSILGNLRGDSKVMAQRIDDGIQSEPMGLFLTELRDIAVLVFPTADSLDKIRLLEKDPRPLILVNPQWSMQGNVVSDFGFGPWRQRAEEFVQAFVTTYSLEESRIGNSSSVDPRVVLDSGVVWVQHAYPVGWQAHLVADGTSSGLLGMLPTSPKTKDLQELLKLQSVRQLSSAVAEVASSRLKDPGSLEGVPWFPDMEIEAMDKRMLFAALTAYRAPTSGRLGQLKERLNKAQLDRRRDAATASSSNSAGGAVAVSWRAAQECRICAGAGRRPCLLCKSRRGGWEERAADLSCEQCGGWGYVLCPGCSGGRIVELRLQKSQAEVAGGTPVAASEKGEELGKELVVVEEEEETEGKEKGQGKEEAARDKKDPIALAEASKCYPGDGTEMVVDADWSTAAEVPQNGASSPSRSGGRSMAGKSEKLAAHDGSDDAAPSADEEYGRRQRPAQSTQAASPAAVPAAGAQRRKKKKPSGSRIAKGGVWWGAPTKGSGTSSSLVGQHRKDAASPEPSGGGAVQGPEGPEKGRPIEERQPQAMDKEEEKVPKASGTGSTESNATSVPPSSTSTSSPPPAAISVAGQQPKELSAAAPVAGKGTLRQADVVGDGTESPVAIKDETVRRKCSLCGEPGHNRRTFLSVRQGQTEPVLGVTAASDIEVDA</sequence>
<proteinExistence type="predicted"/>
<evidence type="ECO:0000313" key="4">
    <source>
        <dbReference type="Proteomes" id="UP001190700"/>
    </source>
</evidence>
<name>A0AAE0BK80_9CHLO</name>
<feature type="compositionally biased region" description="Low complexity" evidence="1">
    <location>
        <begin position="526"/>
        <end position="543"/>
    </location>
</feature>
<feature type="region of interest" description="Disordered" evidence="1">
    <location>
        <begin position="424"/>
        <end position="460"/>
    </location>
</feature>
<feature type="compositionally biased region" description="Basic and acidic residues" evidence="1">
    <location>
        <begin position="434"/>
        <end position="451"/>
    </location>
</feature>
<dbReference type="InterPro" id="IPR018962">
    <property type="entry name" value="DUF1995"/>
</dbReference>
<organism evidence="3 4">
    <name type="scientific">Cymbomonas tetramitiformis</name>
    <dbReference type="NCBI Taxonomy" id="36881"/>
    <lineage>
        <taxon>Eukaryota</taxon>
        <taxon>Viridiplantae</taxon>
        <taxon>Chlorophyta</taxon>
        <taxon>Pyramimonadophyceae</taxon>
        <taxon>Pyramimonadales</taxon>
        <taxon>Pyramimonadaceae</taxon>
        <taxon>Cymbomonas</taxon>
    </lineage>
</organism>
<feature type="compositionally biased region" description="Basic and acidic residues" evidence="1">
    <location>
        <begin position="600"/>
        <end position="623"/>
    </location>
</feature>
<dbReference type="Pfam" id="PF09353">
    <property type="entry name" value="DUF1995"/>
    <property type="match status" value="1"/>
</dbReference>
<feature type="region of interest" description="Disordered" evidence="1">
    <location>
        <begin position="472"/>
        <end position="690"/>
    </location>
</feature>
<evidence type="ECO:0000259" key="2">
    <source>
        <dbReference type="Pfam" id="PF09353"/>
    </source>
</evidence>
<comment type="caution">
    <text evidence="3">The sequence shown here is derived from an EMBL/GenBank/DDBJ whole genome shotgun (WGS) entry which is preliminary data.</text>
</comment>
<feature type="compositionally biased region" description="Low complexity" evidence="1">
    <location>
        <begin position="635"/>
        <end position="656"/>
    </location>
</feature>
<dbReference type="EMBL" id="LGRX02034594">
    <property type="protein sequence ID" value="KAK3237438.1"/>
    <property type="molecule type" value="Genomic_DNA"/>
</dbReference>